<dbReference type="InterPro" id="IPR017907">
    <property type="entry name" value="Znf_RING_CS"/>
</dbReference>
<reference evidence="6 7" key="1">
    <citation type="submission" date="2024-11" db="EMBL/GenBank/DDBJ databases">
        <title>Chromosome-level genome assembly of the freshwater bivalve Anodonta woodiana.</title>
        <authorList>
            <person name="Chen X."/>
        </authorList>
    </citation>
    <scope>NUCLEOTIDE SEQUENCE [LARGE SCALE GENOMIC DNA]</scope>
    <source>
        <strain evidence="6">MN2024</strain>
        <tissue evidence="6">Gills</tissue>
    </source>
</reference>
<evidence type="ECO:0000256" key="1">
    <source>
        <dbReference type="ARBA" id="ARBA00022723"/>
    </source>
</evidence>
<keyword evidence="2 4" id="KW-0863">Zinc-finger</keyword>
<dbReference type="PROSITE" id="PS00518">
    <property type="entry name" value="ZF_RING_1"/>
    <property type="match status" value="1"/>
</dbReference>
<dbReference type="EMBL" id="JBJQND010000015">
    <property type="protein sequence ID" value="KAL3853760.1"/>
    <property type="molecule type" value="Genomic_DNA"/>
</dbReference>
<accession>A0ABD3UWC8</accession>
<feature type="domain" description="RING-type" evidence="5">
    <location>
        <begin position="14"/>
        <end position="61"/>
    </location>
</feature>
<keyword evidence="1" id="KW-0479">Metal-binding</keyword>
<organism evidence="6 7">
    <name type="scientific">Sinanodonta woodiana</name>
    <name type="common">Chinese pond mussel</name>
    <name type="synonym">Anodonta woodiana</name>
    <dbReference type="NCBI Taxonomy" id="1069815"/>
    <lineage>
        <taxon>Eukaryota</taxon>
        <taxon>Metazoa</taxon>
        <taxon>Spiralia</taxon>
        <taxon>Lophotrochozoa</taxon>
        <taxon>Mollusca</taxon>
        <taxon>Bivalvia</taxon>
        <taxon>Autobranchia</taxon>
        <taxon>Heteroconchia</taxon>
        <taxon>Palaeoheterodonta</taxon>
        <taxon>Unionida</taxon>
        <taxon>Unionoidea</taxon>
        <taxon>Unionidae</taxon>
        <taxon>Unioninae</taxon>
        <taxon>Sinanodonta</taxon>
    </lineage>
</organism>
<name>A0ABD3UWC8_SINWO</name>
<evidence type="ECO:0000313" key="6">
    <source>
        <dbReference type="EMBL" id="KAL3853760.1"/>
    </source>
</evidence>
<keyword evidence="7" id="KW-1185">Reference proteome</keyword>
<evidence type="ECO:0000256" key="4">
    <source>
        <dbReference type="PROSITE-ProRule" id="PRU00175"/>
    </source>
</evidence>
<dbReference type="SMART" id="SM00184">
    <property type="entry name" value="RING"/>
    <property type="match status" value="1"/>
</dbReference>
<evidence type="ECO:0000256" key="3">
    <source>
        <dbReference type="ARBA" id="ARBA00022833"/>
    </source>
</evidence>
<dbReference type="Proteomes" id="UP001634394">
    <property type="component" value="Unassembled WGS sequence"/>
</dbReference>
<dbReference type="PANTHER" id="PTHR25462">
    <property type="entry name" value="BONUS, ISOFORM C-RELATED"/>
    <property type="match status" value="1"/>
</dbReference>
<dbReference type="InterPro" id="IPR001841">
    <property type="entry name" value="Znf_RING"/>
</dbReference>
<dbReference type="PANTHER" id="PTHR25462:SF296">
    <property type="entry name" value="MEIOTIC P26, ISOFORM F"/>
    <property type="match status" value="1"/>
</dbReference>
<proteinExistence type="predicted"/>
<dbReference type="PROSITE" id="PS50089">
    <property type="entry name" value="ZF_RING_2"/>
    <property type="match status" value="1"/>
</dbReference>
<protein>
    <recommendedName>
        <fullName evidence="5">RING-type domain-containing protein</fullName>
    </recommendedName>
</protein>
<sequence length="83" mass="9225">MADSEDSSTKQLCCPICLEPFDTPKSLPCMHTFCEKCIRKHASNLRVEGGQSVIISCPVCRYHIPAPGAEQGWDDWTSKLPDN</sequence>
<gene>
    <name evidence="6" type="ORF">ACJMK2_017274</name>
</gene>
<evidence type="ECO:0000259" key="5">
    <source>
        <dbReference type="PROSITE" id="PS50089"/>
    </source>
</evidence>
<dbReference type="Gene3D" id="3.30.40.10">
    <property type="entry name" value="Zinc/RING finger domain, C3HC4 (zinc finger)"/>
    <property type="match status" value="1"/>
</dbReference>
<dbReference type="InterPro" id="IPR047153">
    <property type="entry name" value="TRIM45/56/19-like"/>
</dbReference>
<dbReference type="AlphaFoldDB" id="A0ABD3UWC8"/>
<dbReference type="SUPFAM" id="SSF57850">
    <property type="entry name" value="RING/U-box"/>
    <property type="match status" value="1"/>
</dbReference>
<dbReference type="InterPro" id="IPR013083">
    <property type="entry name" value="Znf_RING/FYVE/PHD"/>
</dbReference>
<dbReference type="Pfam" id="PF13445">
    <property type="entry name" value="zf-RING_UBOX"/>
    <property type="match status" value="1"/>
</dbReference>
<evidence type="ECO:0000256" key="2">
    <source>
        <dbReference type="ARBA" id="ARBA00022771"/>
    </source>
</evidence>
<dbReference type="InterPro" id="IPR027370">
    <property type="entry name" value="Znf-RING_euk"/>
</dbReference>
<evidence type="ECO:0000313" key="7">
    <source>
        <dbReference type="Proteomes" id="UP001634394"/>
    </source>
</evidence>
<dbReference type="GO" id="GO:0008270">
    <property type="term" value="F:zinc ion binding"/>
    <property type="evidence" value="ECO:0007669"/>
    <property type="project" value="UniProtKB-KW"/>
</dbReference>
<comment type="caution">
    <text evidence="6">The sequence shown here is derived from an EMBL/GenBank/DDBJ whole genome shotgun (WGS) entry which is preliminary data.</text>
</comment>
<keyword evidence="3" id="KW-0862">Zinc</keyword>